<dbReference type="Proteomes" id="UP000256913">
    <property type="component" value="Unassembled WGS sequence"/>
</dbReference>
<dbReference type="InterPro" id="IPR013901">
    <property type="entry name" value="Anthrone_oxy"/>
</dbReference>
<gene>
    <name evidence="2" type="ORF">DFJ67_2722</name>
</gene>
<keyword evidence="3" id="KW-1185">Reference proteome</keyword>
<proteinExistence type="predicted"/>
<evidence type="ECO:0000256" key="1">
    <source>
        <dbReference type="SAM" id="Phobius"/>
    </source>
</evidence>
<feature type="transmembrane region" description="Helical" evidence="1">
    <location>
        <begin position="177"/>
        <end position="195"/>
    </location>
</feature>
<name>A0A3D9ZHJ6_9ACTN</name>
<accession>A0A3D9ZHJ6</accession>
<dbReference type="Pfam" id="PF08592">
    <property type="entry name" value="Anthrone_oxy"/>
    <property type="match status" value="1"/>
</dbReference>
<organism evidence="2 3">
    <name type="scientific">Asanoa ferruginea</name>
    <dbReference type="NCBI Taxonomy" id="53367"/>
    <lineage>
        <taxon>Bacteria</taxon>
        <taxon>Bacillati</taxon>
        <taxon>Actinomycetota</taxon>
        <taxon>Actinomycetes</taxon>
        <taxon>Micromonosporales</taxon>
        <taxon>Micromonosporaceae</taxon>
        <taxon>Asanoa</taxon>
    </lineage>
</organism>
<evidence type="ECO:0000313" key="3">
    <source>
        <dbReference type="Proteomes" id="UP000256913"/>
    </source>
</evidence>
<feature type="transmembrane region" description="Helical" evidence="1">
    <location>
        <begin position="89"/>
        <end position="111"/>
    </location>
</feature>
<dbReference type="AlphaFoldDB" id="A0A3D9ZHJ6"/>
<reference evidence="2 3" key="1">
    <citation type="submission" date="2018-08" db="EMBL/GenBank/DDBJ databases">
        <title>Sequencing the genomes of 1000 actinobacteria strains.</title>
        <authorList>
            <person name="Klenk H.-P."/>
        </authorList>
    </citation>
    <scope>NUCLEOTIDE SEQUENCE [LARGE SCALE GENOMIC DNA]</scope>
    <source>
        <strain evidence="2 3">DSM 44099</strain>
    </source>
</reference>
<comment type="caution">
    <text evidence="2">The sequence shown here is derived from an EMBL/GenBank/DDBJ whole genome shotgun (WGS) entry which is preliminary data.</text>
</comment>
<keyword evidence="1" id="KW-0472">Membrane</keyword>
<evidence type="ECO:0000313" key="2">
    <source>
        <dbReference type="EMBL" id="REF96731.1"/>
    </source>
</evidence>
<protein>
    <submittedName>
        <fullName evidence="2">Putative membrane protein</fullName>
    </submittedName>
</protein>
<dbReference type="EMBL" id="QUMQ01000001">
    <property type="protein sequence ID" value="REF96731.1"/>
    <property type="molecule type" value="Genomic_DNA"/>
</dbReference>
<feature type="transmembrane region" description="Helical" evidence="1">
    <location>
        <begin position="44"/>
        <end position="68"/>
    </location>
</feature>
<keyword evidence="1" id="KW-1133">Transmembrane helix</keyword>
<feature type="transmembrane region" description="Helical" evidence="1">
    <location>
        <begin position="117"/>
        <end position="138"/>
    </location>
</feature>
<keyword evidence="1" id="KW-0812">Transmembrane</keyword>
<sequence length="198" mass="21166">MDVDSVNPPQTLAYAAERLSDGHARRPAGTLMGMTDVLTARGGLLALATLATGLAAGLFYTFSVAVMRGLADTDDRTFVLAMRQINIKILNGLFAFSFGGALLFTLVALALNTGGRTVWWITAAAVLYAAQLAVTFGINIPLNNALLAGSDPDRMTDPHGVRVAFEAKWVRWNHVRTWLVIAAFVSLIGALAEYGRSL</sequence>